<dbReference type="GO" id="GO:0005524">
    <property type="term" value="F:ATP binding"/>
    <property type="evidence" value="ECO:0007669"/>
    <property type="project" value="UniProtKB-KW"/>
</dbReference>
<dbReference type="EMBL" id="JAWPMK010000006">
    <property type="protein sequence ID" value="MDW9353672.1"/>
    <property type="molecule type" value="Genomic_DNA"/>
</dbReference>
<reference evidence="3" key="1">
    <citation type="submission" date="2023-10" db="EMBL/GenBank/DDBJ databases">
        <title>Draft Genome Sequence of a Shiga toxin-producing Escherichia coli strain from deer meat showing an IS-element integration in the B-subunit of the Shiga toxin Stx2b gene.</title>
        <authorList>
            <person name="Projahn M."/>
            <person name="Borowiak M."/>
        </authorList>
    </citation>
    <scope>NUCLEOTIDE SEQUENCE</scope>
    <source>
        <strain evidence="3">BfR-EC-18960</strain>
    </source>
</reference>
<evidence type="ECO:0000313" key="3">
    <source>
        <dbReference type="EMBL" id="MDW9353672.1"/>
    </source>
</evidence>
<comment type="caution">
    <text evidence="3">The sequence shown here is derived from an EMBL/GenBank/DDBJ whole genome shotgun (WGS) entry which is preliminary data.</text>
</comment>
<dbReference type="CDD" id="cd19481">
    <property type="entry name" value="RecA-like_protease"/>
    <property type="match status" value="1"/>
</dbReference>
<evidence type="ECO:0000259" key="2">
    <source>
        <dbReference type="SMART" id="SM00382"/>
    </source>
</evidence>
<dbReference type="SUPFAM" id="SSF52540">
    <property type="entry name" value="P-loop containing nucleoside triphosphate hydrolases"/>
    <property type="match status" value="1"/>
</dbReference>
<dbReference type="RefSeq" id="WP_042968704.1">
    <property type="nucleotide sequence ID" value="NZ_BFXJ01000057.1"/>
</dbReference>
<protein>
    <submittedName>
        <fullName evidence="3">ATP-binding protein</fullName>
    </submittedName>
</protein>
<gene>
    <name evidence="3" type="ORF">R8G00_30160</name>
</gene>
<evidence type="ECO:0000313" key="4">
    <source>
        <dbReference type="Proteomes" id="UP001271591"/>
    </source>
</evidence>
<sequence length="421" mass="47820">MGKLTLVEQALRLHKEYYGDECFGTIVKNYDYYPKVAEIFINRKNKNTYSNLDIEPVASSGVVHTGSNPVMVKVGRTKKLMFKDGSGAFRIHLGKNEVVHIVRYIHNSSIRMEYAIGTTKGLFMLHNLCEAGRVKLNRSLPRKGIWKIGDYQGIYYYGKSRKEEIENALRFSGHPKFSELENDFNQFFSDIDYYTRYGQSGMRKILFTGPPGTGKTTIAKALGAKYQDKYVFVYADNYFREVCYAAANKKIPLIIIAEEADELYRADAGTLSFLDGADTPRNPAGTYVIFSTNYPRRIDPRIRKRPGRIDRVISIGAFRTKDAASCAKMYLPEGININIKELGAVLDRTTPAEIKEIINISIGMIRGTKKELSTEIIKNARAFLKGSLDLSIQEAEEDIDEREDIYRQNGAQPDYLSYLED</sequence>
<dbReference type="AlphaFoldDB" id="A0AAP6EC23"/>
<keyword evidence="3" id="KW-0067">ATP-binding</keyword>
<name>A0AAP6EC23_ECOLX</name>
<dbReference type="InterPro" id="IPR003959">
    <property type="entry name" value="ATPase_AAA_core"/>
</dbReference>
<keyword evidence="3" id="KW-0547">Nucleotide-binding</keyword>
<comment type="similarity">
    <text evidence="1">Belongs to the AAA ATPase family. BCS1 subfamily.</text>
</comment>
<proteinExistence type="inferred from homology"/>
<dbReference type="Pfam" id="PF00004">
    <property type="entry name" value="AAA"/>
    <property type="match status" value="1"/>
</dbReference>
<accession>A0AAP6EC23</accession>
<evidence type="ECO:0000256" key="1">
    <source>
        <dbReference type="ARBA" id="ARBA00007448"/>
    </source>
</evidence>
<dbReference type="PANTHER" id="PTHR23070">
    <property type="entry name" value="BCS1 AAA-TYPE ATPASE"/>
    <property type="match status" value="1"/>
</dbReference>
<dbReference type="InterPro" id="IPR003593">
    <property type="entry name" value="AAA+_ATPase"/>
</dbReference>
<dbReference type="InterPro" id="IPR050747">
    <property type="entry name" value="Mitochondrial_chaperone_BCS1"/>
</dbReference>
<dbReference type="SMART" id="SM00382">
    <property type="entry name" value="AAA"/>
    <property type="match status" value="1"/>
</dbReference>
<dbReference type="InterPro" id="IPR027417">
    <property type="entry name" value="P-loop_NTPase"/>
</dbReference>
<dbReference type="GO" id="GO:0016887">
    <property type="term" value="F:ATP hydrolysis activity"/>
    <property type="evidence" value="ECO:0007669"/>
    <property type="project" value="InterPro"/>
</dbReference>
<dbReference type="Proteomes" id="UP001271591">
    <property type="component" value="Unassembled WGS sequence"/>
</dbReference>
<dbReference type="Gene3D" id="3.40.50.300">
    <property type="entry name" value="P-loop containing nucleotide triphosphate hydrolases"/>
    <property type="match status" value="1"/>
</dbReference>
<feature type="domain" description="AAA+ ATPase" evidence="2">
    <location>
        <begin position="201"/>
        <end position="319"/>
    </location>
</feature>
<organism evidence="3 4">
    <name type="scientific">Escherichia coli</name>
    <dbReference type="NCBI Taxonomy" id="562"/>
    <lineage>
        <taxon>Bacteria</taxon>
        <taxon>Pseudomonadati</taxon>
        <taxon>Pseudomonadota</taxon>
        <taxon>Gammaproteobacteria</taxon>
        <taxon>Enterobacterales</taxon>
        <taxon>Enterobacteriaceae</taxon>
        <taxon>Escherichia</taxon>
    </lineage>
</organism>